<feature type="signal peptide" evidence="1">
    <location>
        <begin position="1"/>
        <end position="17"/>
    </location>
</feature>
<evidence type="ECO:0000256" key="1">
    <source>
        <dbReference type="SAM" id="SignalP"/>
    </source>
</evidence>
<keyword evidence="1" id="KW-0732">Signal</keyword>
<keyword evidence="3" id="KW-1185">Reference proteome</keyword>
<dbReference type="EMBL" id="JACRUJ010000001">
    <property type="protein sequence ID" value="MBC5840240.1"/>
    <property type="molecule type" value="Genomic_DNA"/>
</dbReference>
<dbReference type="Pfam" id="PF13715">
    <property type="entry name" value="CarbopepD_reg_2"/>
    <property type="match status" value="1"/>
</dbReference>
<dbReference type="RefSeq" id="WP_187008825.1">
    <property type="nucleotide sequence ID" value="NZ_JACRUI010000001.1"/>
</dbReference>
<proteinExistence type="predicted"/>
<evidence type="ECO:0000313" key="2">
    <source>
        <dbReference type="EMBL" id="MBC5840240.1"/>
    </source>
</evidence>
<dbReference type="Proteomes" id="UP000629963">
    <property type="component" value="Unassembled WGS sequence"/>
</dbReference>
<dbReference type="InterPro" id="IPR043741">
    <property type="entry name" value="DUF5686"/>
</dbReference>
<name>A0ABR7J3W6_9FLAO</name>
<reference evidence="2 3" key="1">
    <citation type="submission" date="2020-08" db="EMBL/GenBank/DDBJ databases">
        <title>Description of novel Flavobacterium F-380 isolate.</title>
        <authorList>
            <person name="Saticioglu I.B."/>
            <person name="Duman M."/>
            <person name="Altun S."/>
        </authorList>
    </citation>
    <scope>NUCLEOTIDE SEQUENCE [LARGE SCALE GENOMIC DNA]</scope>
    <source>
        <strain evidence="2 3">F-380</strain>
    </source>
</reference>
<protein>
    <submittedName>
        <fullName evidence="2">Carboxypeptidase-like regulatory domain-containing protein</fullName>
    </submittedName>
</protein>
<accession>A0ABR7J3W6</accession>
<comment type="caution">
    <text evidence="2">The sequence shown here is derived from an EMBL/GenBank/DDBJ whole genome shotgun (WGS) entry which is preliminary data.</text>
</comment>
<organism evidence="2 3">
    <name type="scientific">Flavobacterium kayseriense</name>
    <dbReference type="NCBI Taxonomy" id="2764714"/>
    <lineage>
        <taxon>Bacteria</taxon>
        <taxon>Pseudomonadati</taxon>
        <taxon>Bacteroidota</taxon>
        <taxon>Flavobacteriia</taxon>
        <taxon>Flavobacteriales</taxon>
        <taxon>Flavobacteriaceae</taxon>
        <taxon>Flavobacterium</taxon>
    </lineage>
</organism>
<dbReference type="InterPro" id="IPR008969">
    <property type="entry name" value="CarboxyPept-like_regulatory"/>
</dbReference>
<gene>
    <name evidence="2" type="ORF">H8R23_02380</name>
</gene>
<feature type="chain" id="PRO_5047327627" evidence="1">
    <location>
        <begin position="18"/>
        <end position="832"/>
    </location>
</feature>
<sequence>MRQICFLLFFISLSLHAQFQVNGLVTAAADRKPLAFASVVADNGTKTITDVDGKFILNSKKSISSFSVSYIGFLKTTIKTTADKRLYYVVLNEKSDNLKEVIISSGDPALAIIRKTITNKGTNNPAATLKSFEFKSYNRLVVTANPESFAGTVDSVFVKKGETEIFSKIDSTNFKFKELISKRHLFQTEKVSQYQFDGSKLKETILGTKMAGFKQPVYEILSFNLQSFSVYDKNYELFETKYQSPIADGATEDYNYKILDTVAIDGRVSYMIYFKNKKERKAAGLEGILYIDQNNYAIAKAIMRIKGVLDISATHDFEYIPEQNLWFPKRKTFKIIKGKNDDDIKILGGTVQFDGDMDKDFQTRKRQPSDFVYLLSETNNFDISYNTPIALDNKYVTVELKKEAINRPESFWETFRKDSIDNRNNTTYLALDSIGGQKRIVNRIRLGRKIFNGYLPVAFFDIDLRHLFTYNNYEGFRLGFGGVTNDRFSKYLKINGYTAYGTKDGTFKYSIGTAVNLSTKANTWLNASYTDDVREIGTTVFSVDNRKYKIYDPRPINISTFYNYKTWKTSIETKIIPKTESFLEISKADIEPKFNYIYNLDGKLFSKYTMTTAILSLQWNPFSDFMQTPTGRVEVEKRFPKFTLQFTQSLPKVLENDFTFSKIDFKTEYEKKYLNGHKTNLLFQAGYAVGDIPLTHLYNTSPNNITKETIAQRMTFASKNSFETMYFNEFFSNEFVYFQFKHGFKRVTILKKVKPTLVLVSRMGWGNLQKPEQHLGLDYKTLDKGYFESGIELNQIFNGLGLAGFYRYGPNQLPRFEDNIAIKLSFIVNLGL</sequence>
<evidence type="ECO:0000313" key="3">
    <source>
        <dbReference type="Proteomes" id="UP000629963"/>
    </source>
</evidence>
<dbReference type="Pfam" id="PF18939">
    <property type="entry name" value="DUF5686"/>
    <property type="match status" value="1"/>
</dbReference>
<dbReference type="SUPFAM" id="SSF49464">
    <property type="entry name" value="Carboxypeptidase regulatory domain-like"/>
    <property type="match status" value="1"/>
</dbReference>